<evidence type="ECO:0000313" key="3">
    <source>
        <dbReference type="Proteomes" id="UP000198211"/>
    </source>
</evidence>
<comment type="caution">
    <text evidence="2">The sequence shown here is derived from an EMBL/GenBank/DDBJ whole genome shotgun (WGS) entry which is preliminary data.</text>
</comment>
<reference evidence="3" key="1">
    <citation type="submission" date="2017-03" db="EMBL/GenBank/DDBJ databases">
        <title>Phytopthora megakarya and P. palmivora, two closely related causual agents of cacao black pod achieved similar genome size and gene model numbers by different mechanisms.</title>
        <authorList>
            <person name="Ali S."/>
            <person name="Shao J."/>
            <person name="Larry D.J."/>
            <person name="Kronmiller B."/>
            <person name="Shen D."/>
            <person name="Strem M.D."/>
            <person name="Melnick R.L."/>
            <person name="Guiltinan M.J."/>
            <person name="Tyler B.M."/>
            <person name="Meinhardt L.W."/>
            <person name="Bailey B.A."/>
        </authorList>
    </citation>
    <scope>NUCLEOTIDE SEQUENCE [LARGE SCALE GENOMIC DNA]</scope>
    <source>
        <strain evidence="3">zdho120</strain>
    </source>
</reference>
<proteinExistence type="predicted"/>
<accession>A0A225WKL4</accession>
<evidence type="ECO:0000313" key="2">
    <source>
        <dbReference type="EMBL" id="OWZ18243.1"/>
    </source>
</evidence>
<organism evidence="2 3">
    <name type="scientific">Phytophthora megakarya</name>
    <dbReference type="NCBI Taxonomy" id="4795"/>
    <lineage>
        <taxon>Eukaryota</taxon>
        <taxon>Sar</taxon>
        <taxon>Stramenopiles</taxon>
        <taxon>Oomycota</taxon>
        <taxon>Peronosporomycetes</taxon>
        <taxon>Peronosporales</taxon>
        <taxon>Peronosporaceae</taxon>
        <taxon>Phytophthora</taxon>
    </lineage>
</organism>
<protein>
    <submittedName>
        <fullName evidence="2">Uncharacterized protein</fullName>
    </submittedName>
</protein>
<name>A0A225WKL4_9STRA</name>
<dbReference type="EMBL" id="NBNE01000619">
    <property type="protein sequence ID" value="OWZ18243.1"/>
    <property type="molecule type" value="Genomic_DNA"/>
</dbReference>
<dbReference type="OrthoDB" id="122498at2759"/>
<dbReference type="AlphaFoldDB" id="A0A225WKL4"/>
<evidence type="ECO:0000256" key="1">
    <source>
        <dbReference type="SAM" id="MobiDB-lite"/>
    </source>
</evidence>
<feature type="region of interest" description="Disordered" evidence="1">
    <location>
        <begin position="1"/>
        <end position="30"/>
    </location>
</feature>
<dbReference type="Proteomes" id="UP000198211">
    <property type="component" value="Unassembled WGS sequence"/>
</dbReference>
<gene>
    <name evidence="2" type="ORF">PHMEG_0007697</name>
</gene>
<keyword evidence="3" id="KW-1185">Reference proteome</keyword>
<sequence>MPRGLVEEQNAPFLNENDQEMDDSTAAQPVVKRSSFSLDEKRRVLEHLASCKSIRETIEKFYPDLPPEEFNTRRRTIWRWRQCREQIVAGCADDKASARKKMRPRGIICHRGPRHVEPQEIVGRLLTSVKKSKQRVLERKGNRVLRPAPPAGTQQVDELVFSALGLPPTTHFSHIQPAPSNITGTATTAAAMRPLERGEAAFAIRRR</sequence>